<dbReference type="InterPro" id="IPR013815">
    <property type="entry name" value="ATP_grasp_subdomain_1"/>
</dbReference>
<evidence type="ECO:0000313" key="13">
    <source>
        <dbReference type="Proteomes" id="UP000218113"/>
    </source>
</evidence>
<evidence type="ECO:0000256" key="2">
    <source>
        <dbReference type="ARBA" id="ARBA00001946"/>
    </source>
</evidence>
<comment type="pathway">
    <text evidence="10">Sulfur metabolism; glutathione biosynthesis; glutathione from L-cysteine and L-glutamate: step 2/2.</text>
</comment>
<dbReference type="Pfam" id="PF02951">
    <property type="entry name" value="GSH-S_N"/>
    <property type="match status" value="1"/>
</dbReference>
<proteinExistence type="inferred from homology"/>
<organism evidence="12 13">
    <name type="scientific">SAR324 cluster bacterium</name>
    <dbReference type="NCBI Taxonomy" id="2024889"/>
    <lineage>
        <taxon>Bacteria</taxon>
        <taxon>Deltaproteobacteria</taxon>
        <taxon>SAR324 cluster</taxon>
    </lineage>
</organism>
<name>A0A2A4TA58_9DELT</name>
<evidence type="ECO:0000256" key="3">
    <source>
        <dbReference type="ARBA" id="ARBA00022598"/>
    </source>
</evidence>
<dbReference type="Proteomes" id="UP000218113">
    <property type="component" value="Unassembled WGS sequence"/>
</dbReference>
<dbReference type="GO" id="GO:0046872">
    <property type="term" value="F:metal ion binding"/>
    <property type="evidence" value="ECO:0007669"/>
    <property type="project" value="UniProtKB-KW"/>
</dbReference>
<evidence type="ECO:0000256" key="10">
    <source>
        <dbReference type="HAMAP-Rule" id="MF_00162"/>
    </source>
</evidence>
<evidence type="ECO:0000256" key="9">
    <source>
        <dbReference type="ARBA" id="ARBA00023211"/>
    </source>
</evidence>
<evidence type="ECO:0000256" key="7">
    <source>
        <dbReference type="ARBA" id="ARBA00022840"/>
    </source>
</evidence>
<dbReference type="Gene3D" id="3.40.50.20">
    <property type="match status" value="1"/>
</dbReference>
<comment type="similarity">
    <text evidence="10">Belongs to the prokaryotic GSH synthase family.</text>
</comment>
<evidence type="ECO:0000313" key="12">
    <source>
        <dbReference type="EMBL" id="PCI30500.1"/>
    </source>
</evidence>
<dbReference type="PROSITE" id="PS50975">
    <property type="entry name" value="ATP_GRASP"/>
    <property type="match status" value="1"/>
</dbReference>
<dbReference type="Gene3D" id="3.30.470.20">
    <property type="entry name" value="ATP-grasp fold, B domain"/>
    <property type="match status" value="1"/>
</dbReference>
<sequence length="313" mass="35557">MKSFKIAILMDPLETVHIDKDTTFALALEAQERGHEIWFVHINDLMMRDTAPCCYARKIQFKRADPCFEWLAPQEALPLDSFDYILVRKDPPFDERYFFATHFLSLCRSALVVNRPASLREAPEKIYSLNFSAVMPQTLITCHGDEIRQFMHDVGGEIIVKPLNRCGGAGVIYLHTADKNFNSLIEMSTNEGEEYIMAQRYLPEIRQGDKRVILINGKAEGAILRVPTGDEHRGNIHVGGSVIYSELTVRDQWLVDQIGPKLKEDGLYLVGLDIIGDYITEINVTSPTGIQEIKNLGGLDIAKIFWDRLPDFK</sequence>
<dbReference type="InterPro" id="IPR004218">
    <property type="entry name" value="GSHS_ATP-bd"/>
</dbReference>
<dbReference type="Gene3D" id="3.30.1490.20">
    <property type="entry name" value="ATP-grasp fold, A domain"/>
    <property type="match status" value="1"/>
</dbReference>
<dbReference type="GO" id="GO:0004363">
    <property type="term" value="F:glutathione synthase activity"/>
    <property type="evidence" value="ECO:0007669"/>
    <property type="project" value="UniProtKB-UniRule"/>
</dbReference>
<dbReference type="InterPro" id="IPR016185">
    <property type="entry name" value="PreATP-grasp_dom_sf"/>
</dbReference>
<protein>
    <recommendedName>
        <fullName evidence="10">Glutathione synthetase</fullName>
        <ecNumber evidence="10">6.3.2.3</ecNumber>
    </recommendedName>
    <alternativeName>
        <fullName evidence="10">GSH synthetase</fullName>
        <shortName evidence="10">GSH-S</shortName>
        <shortName evidence="10">GSHase</shortName>
    </alternativeName>
    <alternativeName>
        <fullName evidence="10">Glutathione synthase</fullName>
    </alternativeName>
</protein>
<keyword evidence="5" id="KW-0479">Metal-binding</keyword>
<dbReference type="InterPro" id="IPR006284">
    <property type="entry name" value="Glut_synth_pro"/>
</dbReference>
<evidence type="ECO:0000256" key="5">
    <source>
        <dbReference type="ARBA" id="ARBA00022723"/>
    </source>
</evidence>
<keyword evidence="6 10" id="KW-0547">Nucleotide-binding</keyword>
<feature type="domain" description="ATP-grasp" evidence="11">
    <location>
        <begin position="125"/>
        <end position="310"/>
    </location>
</feature>
<comment type="catalytic activity">
    <reaction evidence="10">
        <text>gamma-L-glutamyl-L-cysteine + glycine + ATP = glutathione + ADP + phosphate + H(+)</text>
        <dbReference type="Rhea" id="RHEA:13557"/>
        <dbReference type="ChEBI" id="CHEBI:15378"/>
        <dbReference type="ChEBI" id="CHEBI:30616"/>
        <dbReference type="ChEBI" id="CHEBI:43474"/>
        <dbReference type="ChEBI" id="CHEBI:57305"/>
        <dbReference type="ChEBI" id="CHEBI:57925"/>
        <dbReference type="ChEBI" id="CHEBI:58173"/>
        <dbReference type="ChEBI" id="CHEBI:456216"/>
        <dbReference type="EC" id="6.3.2.3"/>
    </reaction>
</comment>
<keyword evidence="3 10" id="KW-0436">Ligase</keyword>
<comment type="caution">
    <text evidence="12">The sequence shown here is derived from an EMBL/GenBank/DDBJ whole genome shotgun (WGS) entry which is preliminary data.</text>
</comment>
<evidence type="ECO:0000256" key="6">
    <source>
        <dbReference type="ARBA" id="ARBA00022741"/>
    </source>
</evidence>
<dbReference type="PANTHER" id="PTHR21621">
    <property type="entry name" value="RIBOSOMAL PROTEIN S6 MODIFICATION PROTEIN"/>
    <property type="match status" value="1"/>
</dbReference>
<reference evidence="13" key="1">
    <citation type="submission" date="2017-08" db="EMBL/GenBank/DDBJ databases">
        <title>A dynamic microbial community with high functional redundancy inhabits the cold, oxic subseafloor aquifer.</title>
        <authorList>
            <person name="Tully B.J."/>
            <person name="Wheat C.G."/>
            <person name="Glazer B.T."/>
            <person name="Huber J.A."/>
        </authorList>
    </citation>
    <scope>NUCLEOTIDE SEQUENCE [LARGE SCALE GENOMIC DNA]</scope>
</reference>
<dbReference type="NCBIfam" id="TIGR01380">
    <property type="entry name" value="glut_syn"/>
    <property type="match status" value="1"/>
</dbReference>
<evidence type="ECO:0000256" key="1">
    <source>
        <dbReference type="ARBA" id="ARBA00001936"/>
    </source>
</evidence>
<dbReference type="SUPFAM" id="SSF56059">
    <property type="entry name" value="Glutathione synthetase ATP-binding domain-like"/>
    <property type="match status" value="1"/>
</dbReference>
<dbReference type="AlphaFoldDB" id="A0A2A4TA58"/>
<keyword evidence="8" id="KW-0460">Magnesium</keyword>
<keyword evidence="9" id="KW-0464">Manganese</keyword>
<keyword evidence="4 10" id="KW-0317">Glutathione biosynthesis</keyword>
<gene>
    <name evidence="10" type="primary">gshB</name>
    <name evidence="12" type="ORF">COB67_01585</name>
</gene>
<dbReference type="GO" id="GO:0005524">
    <property type="term" value="F:ATP binding"/>
    <property type="evidence" value="ECO:0007669"/>
    <property type="project" value="UniProtKB-UniRule"/>
</dbReference>
<dbReference type="HAMAP" id="MF_00162">
    <property type="entry name" value="GSH_S"/>
    <property type="match status" value="1"/>
</dbReference>
<dbReference type="SUPFAM" id="SSF52440">
    <property type="entry name" value="PreATP-grasp domain"/>
    <property type="match status" value="1"/>
</dbReference>
<evidence type="ECO:0000256" key="4">
    <source>
        <dbReference type="ARBA" id="ARBA00022684"/>
    </source>
</evidence>
<evidence type="ECO:0000256" key="8">
    <source>
        <dbReference type="ARBA" id="ARBA00022842"/>
    </source>
</evidence>
<dbReference type="InterPro" id="IPR004215">
    <property type="entry name" value="GSHS_N"/>
</dbReference>
<dbReference type="EMBL" id="NVSR01000004">
    <property type="protein sequence ID" value="PCI30500.1"/>
    <property type="molecule type" value="Genomic_DNA"/>
</dbReference>
<evidence type="ECO:0000259" key="11">
    <source>
        <dbReference type="PROSITE" id="PS50975"/>
    </source>
</evidence>
<comment type="cofactor">
    <cofactor evidence="2">
        <name>Mg(2+)</name>
        <dbReference type="ChEBI" id="CHEBI:18420"/>
    </cofactor>
</comment>
<dbReference type="InterPro" id="IPR011761">
    <property type="entry name" value="ATP-grasp"/>
</dbReference>
<dbReference type="NCBIfam" id="NF003573">
    <property type="entry name" value="PRK05246.1"/>
    <property type="match status" value="1"/>
</dbReference>
<dbReference type="PANTHER" id="PTHR21621:SF4">
    <property type="entry name" value="GLUTATHIONE SYNTHETASE"/>
    <property type="match status" value="1"/>
</dbReference>
<dbReference type="EC" id="6.3.2.3" evidence="10"/>
<comment type="cofactor">
    <cofactor evidence="1">
        <name>Mn(2+)</name>
        <dbReference type="ChEBI" id="CHEBI:29035"/>
    </cofactor>
</comment>
<dbReference type="UniPathway" id="UPA00142">
    <property type="reaction ID" value="UER00210"/>
</dbReference>
<dbReference type="Pfam" id="PF02955">
    <property type="entry name" value="GSH-S_ATP"/>
    <property type="match status" value="1"/>
</dbReference>
<accession>A0A2A4TA58</accession>
<dbReference type="GO" id="GO:0005737">
    <property type="term" value="C:cytoplasm"/>
    <property type="evidence" value="ECO:0007669"/>
    <property type="project" value="TreeGrafter"/>
</dbReference>
<keyword evidence="7 10" id="KW-0067">ATP-binding</keyword>